<organism evidence="2 3">
    <name type="scientific">Phyllosticta capitalensis</name>
    <dbReference type="NCBI Taxonomy" id="121624"/>
    <lineage>
        <taxon>Eukaryota</taxon>
        <taxon>Fungi</taxon>
        <taxon>Dikarya</taxon>
        <taxon>Ascomycota</taxon>
        <taxon>Pezizomycotina</taxon>
        <taxon>Dothideomycetes</taxon>
        <taxon>Dothideomycetes incertae sedis</taxon>
        <taxon>Botryosphaeriales</taxon>
        <taxon>Phyllostictaceae</taxon>
        <taxon>Phyllosticta</taxon>
    </lineage>
</organism>
<feature type="region of interest" description="Disordered" evidence="1">
    <location>
        <begin position="150"/>
        <end position="171"/>
    </location>
</feature>
<evidence type="ECO:0000313" key="2">
    <source>
        <dbReference type="EMBL" id="KAK8235060.1"/>
    </source>
</evidence>
<proteinExistence type="predicted"/>
<protein>
    <submittedName>
        <fullName evidence="2">Uncharacterized protein</fullName>
    </submittedName>
</protein>
<evidence type="ECO:0000256" key="1">
    <source>
        <dbReference type="SAM" id="MobiDB-lite"/>
    </source>
</evidence>
<dbReference type="EMBL" id="JBBWRZ010000005">
    <property type="protein sequence ID" value="KAK8235060.1"/>
    <property type="molecule type" value="Genomic_DNA"/>
</dbReference>
<reference evidence="2 3" key="1">
    <citation type="submission" date="2024-04" db="EMBL/GenBank/DDBJ databases">
        <title>Phyllosticta paracitricarpa is synonymous to the EU quarantine fungus P. citricarpa based on phylogenomic analyses.</title>
        <authorList>
            <consortium name="Lawrence Berkeley National Laboratory"/>
            <person name="Van Ingen-Buijs V.A."/>
            <person name="Van Westerhoven A.C."/>
            <person name="Haridas S."/>
            <person name="Skiadas P."/>
            <person name="Martin F."/>
            <person name="Groenewald J.Z."/>
            <person name="Crous P.W."/>
            <person name="Seidl M.F."/>
        </authorList>
    </citation>
    <scope>NUCLEOTIDE SEQUENCE [LARGE SCALE GENOMIC DNA]</scope>
    <source>
        <strain evidence="2 3">CBS 123374</strain>
    </source>
</reference>
<accession>A0ABR1YQ40</accession>
<sequence length="281" mass="29747">MTKGKRSAVVEVLKKEHEESSGEQGLESSRLLNRQQTIRSSYRTPSSTMSAQTGRNCSCTLATLRTLVQVEQLQQQEQRMSTGLDMSLELAEQCESACLRVLACGHCRGQRFALIGCTALSTCILDVLAKATANATSAVSNSNNNIVNASTSTPRPPCSSQPQSTVGSLPTPVWPVPTSSLAAVTDSDAAMGLDSPPPSAVSTPTITMSIGSYHLDWADAATLLRELVSLRLGNLSEVMVSLESAIVGLGSAADPACLDAVRVNLHQLGLLRQRLSEPPEP</sequence>
<gene>
    <name evidence="2" type="ORF">HDK90DRAFT_551167</name>
</gene>
<comment type="caution">
    <text evidence="2">The sequence shown here is derived from an EMBL/GenBank/DDBJ whole genome shotgun (WGS) entry which is preliminary data.</text>
</comment>
<name>A0ABR1YQ40_9PEZI</name>
<feature type="region of interest" description="Disordered" evidence="1">
    <location>
        <begin position="1"/>
        <end position="30"/>
    </location>
</feature>
<evidence type="ECO:0000313" key="3">
    <source>
        <dbReference type="Proteomes" id="UP001492380"/>
    </source>
</evidence>
<dbReference type="Proteomes" id="UP001492380">
    <property type="component" value="Unassembled WGS sequence"/>
</dbReference>
<keyword evidence="3" id="KW-1185">Reference proteome</keyword>